<dbReference type="InterPro" id="IPR022742">
    <property type="entry name" value="Hydrolase_4"/>
</dbReference>
<sequence length="255" mass="27694">MQILQGAHPHQSAGVGEHAGTAVLLLHGITSTPQMVRPVAQHLADQGFAVSSPLLPGHGTTWQDMATTRYADWLAATVSSLEALRAEHETVVGFGVSMGGALLSDVAARRPELVDALVLVNPAFAATDWRLKVIPHVKSLVPVAQALADDIRRAGPPRELAYRWTPLKAFDSFVEQWPRLVRQLPDVHQPVLLVRSRHDRIVPPVSAETLLGAIGSEDVTVRWLEDSGHVAPLDHDAEELIALTTQFVGRMEHGH</sequence>
<dbReference type="GO" id="GO:0016787">
    <property type="term" value="F:hydrolase activity"/>
    <property type="evidence" value="ECO:0007669"/>
    <property type="project" value="UniProtKB-KW"/>
</dbReference>
<dbReference type="PANTHER" id="PTHR43798:SF31">
    <property type="entry name" value="AB HYDROLASE SUPERFAMILY PROTEIN YCLE"/>
    <property type="match status" value="1"/>
</dbReference>
<dbReference type="PIRSF" id="PIRSF017388">
    <property type="entry name" value="Esterase_lipase"/>
    <property type="match status" value="1"/>
</dbReference>
<dbReference type="RefSeq" id="WP_252595211.1">
    <property type="nucleotide sequence ID" value="NZ_CP099489.1"/>
</dbReference>
<evidence type="ECO:0000259" key="2">
    <source>
        <dbReference type="Pfam" id="PF12146"/>
    </source>
</evidence>
<proteinExistence type="predicted"/>
<dbReference type="EMBL" id="CP099489">
    <property type="protein sequence ID" value="USQ81675.1"/>
    <property type="molecule type" value="Genomic_DNA"/>
</dbReference>
<evidence type="ECO:0000313" key="4">
    <source>
        <dbReference type="Proteomes" id="UP001056455"/>
    </source>
</evidence>
<dbReference type="InterPro" id="IPR012354">
    <property type="entry name" value="Esterase_lipase"/>
</dbReference>
<name>A0ABY4YZ00_9MICO</name>
<keyword evidence="4" id="KW-1185">Reference proteome</keyword>
<gene>
    <name evidence="3" type="ORF">NF556_08520</name>
</gene>
<keyword evidence="1 3" id="KW-0378">Hydrolase</keyword>
<evidence type="ECO:0000256" key="1">
    <source>
        <dbReference type="ARBA" id="ARBA00022801"/>
    </source>
</evidence>
<dbReference type="SUPFAM" id="SSF53474">
    <property type="entry name" value="alpha/beta-Hydrolases"/>
    <property type="match status" value="1"/>
</dbReference>
<feature type="domain" description="Serine aminopeptidase S33" evidence="2">
    <location>
        <begin position="21"/>
        <end position="230"/>
    </location>
</feature>
<dbReference type="InterPro" id="IPR050266">
    <property type="entry name" value="AB_hydrolase_sf"/>
</dbReference>
<dbReference type="Gene3D" id="3.40.50.1820">
    <property type="entry name" value="alpha/beta hydrolase"/>
    <property type="match status" value="1"/>
</dbReference>
<dbReference type="Proteomes" id="UP001056455">
    <property type="component" value="Chromosome"/>
</dbReference>
<protein>
    <submittedName>
        <fullName evidence="3">Alpha/beta fold hydrolase</fullName>
    </submittedName>
</protein>
<dbReference type="Pfam" id="PF12146">
    <property type="entry name" value="Hydrolase_4"/>
    <property type="match status" value="1"/>
</dbReference>
<reference evidence="3" key="1">
    <citation type="submission" date="2022-06" db="EMBL/GenBank/DDBJ databases">
        <title>Ornithinimicrobium HY1793.</title>
        <authorList>
            <person name="Huang Y."/>
        </authorList>
    </citation>
    <scope>NUCLEOTIDE SEQUENCE</scope>
    <source>
        <strain evidence="3">HY1793</strain>
    </source>
</reference>
<organism evidence="3 4">
    <name type="scientific">Ornithinimicrobium faecis</name>
    <dbReference type="NCBI Taxonomy" id="2934158"/>
    <lineage>
        <taxon>Bacteria</taxon>
        <taxon>Bacillati</taxon>
        <taxon>Actinomycetota</taxon>
        <taxon>Actinomycetes</taxon>
        <taxon>Micrococcales</taxon>
        <taxon>Ornithinimicrobiaceae</taxon>
        <taxon>Ornithinimicrobium</taxon>
    </lineage>
</organism>
<accession>A0ABY4YZ00</accession>
<dbReference type="PANTHER" id="PTHR43798">
    <property type="entry name" value="MONOACYLGLYCEROL LIPASE"/>
    <property type="match status" value="1"/>
</dbReference>
<dbReference type="InterPro" id="IPR029058">
    <property type="entry name" value="AB_hydrolase_fold"/>
</dbReference>
<evidence type="ECO:0000313" key="3">
    <source>
        <dbReference type="EMBL" id="USQ81675.1"/>
    </source>
</evidence>